<keyword evidence="12" id="KW-1185">Reference proteome</keyword>
<reference evidence="11 12" key="1">
    <citation type="submission" date="2015-07" db="EMBL/GenBank/DDBJ databases">
        <title>The genome of Dufourea novaeangliae.</title>
        <authorList>
            <person name="Pan H."/>
            <person name="Kapheim K."/>
        </authorList>
    </citation>
    <scope>NUCLEOTIDE SEQUENCE [LARGE SCALE GENOMIC DNA]</scope>
    <source>
        <strain evidence="11">0120121106</strain>
        <tissue evidence="11">Whole body</tissue>
    </source>
</reference>
<protein>
    <submittedName>
        <fullName evidence="11">Cytochrome c oxidase subunit 6A1, mitochondrial</fullName>
    </submittedName>
</protein>
<evidence type="ECO:0000256" key="9">
    <source>
        <dbReference type="ARBA" id="ARBA00023136"/>
    </source>
</evidence>
<dbReference type="Gene3D" id="4.10.95.10">
    <property type="entry name" value="Cytochrome c oxidase, subunit VIa"/>
    <property type="match status" value="1"/>
</dbReference>
<dbReference type="SUPFAM" id="SSF81411">
    <property type="entry name" value="Mitochondrial cytochrome c oxidase subunit VIa"/>
    <property type="match status" value="1"/>
</dbReference>
<comment type="pathway">
    <text evidence="2">Energy metabolism; oxidative phosphorylation.</text>
</comment>
<dbReference type="InterPro" id="IPR036418">
    <property type="entry name" value="Cyt_c_oxidase_su6a_sf"/>
</dbReference>
<evidence type="ECO:0000313" key="12">
    <source>
        <dbReference type="Proteomes" id="UP000076502"/>
    </source>
</evidence>
<evidence type="ECO:0000256" key="5">
    <source>
        <dbReference type="ARBA" id="ARBA00022792"/>
    </source>
</evidence>
<dbReference type="EMBL" id="KQ434893">
    <property type="protein sequence ID" value="KZC10662.1"/>
    <property type="molecule type" value="Genomic_DNA"/>
</dbReference>
<dbReference type="PIRSF" id="PIRSF000277">
    <property type="entry name" value="COX6A1"/>
    <property type="match status" value="1"/>
</dbReference>
<evidence type="ECO:0000256" key="6">
    <source>
        <dbReference type="ARBA" id="ARBA00022946"/>
    </source>
</evidence>
<keyword evidence="7" id="KW-1133">Transmembrane helix</keyword>
<keyword evidence="6" id="KW-0809">Transit peptide</keyword>
<keyword evidence="8" id="KW-0496">Mitochondrion</keyword>
<dbReference type="PANTHER" id="PTHR11504:SF0">
    <property type="entry name" value="CYTOCHROME C OXIDASE SUBUNIT"/>
    <property type="match status" value="1"/>
</dbReference>
<keyword evidence="5" id="KW-0999">Mitochondrion inner membrane</keyword>
<evidence type="ECO:0000256" key="2">
    <source>
        <dbReference type="ARBA" id="ARBA00004673"/>
    </source>
</evidence>
<evidence type="ECO:0000256" key="8">
    <source>
        <dbReference type="ARBA" id="ARBA00023128"/>
    </source>
</evidence>
<dbReference type="GO" id="GO:0006123">
    <property type="term" value="P:mitochondrial electron transport, cytochrome c to oxygen"/>
    <property type="evidence" value="ECO:0007669"/>
    <property type="project" value="TreeGrafter"/>
</dbReference>
<proteinExistence type="inferred from homology"/>
<dbReference type="Pfam" id="PF02046">
    <property type="entry name" value="COX6A"/>
    <property type="match status" value="1"/>
</dbReference>
<evidence type="ECO:0000313" key="11">
    <source>
        <dbReference type="EMBL" id="KZC10662.1"/>
    </source>
</evidence>
<evidence type="ECO:0000256" key="4">
    <source>
        <dbReference type="ARBA" id="ARBA00022692"/>
    </source>
</evidence>
<comment type="subcellular location">
    <subcellularLocation>
        <location evidence="1">Mitochondrion inner membrane</location>
        <topology evidence="1">Single-pass membrane protein</topology>
    </subcellularLocation>
</comment>
<dbReference type="GO" id="GO:0030234">
    <property type="term" value="F:enzyme regulator activity"/>
    <property type="evidence" value="ECO:0007669"/>
    <property type="project" value="TreeGrafter"/>
</dbReference>
<gene>
    <name evidence="11" type="ORF">WN55_00414</name>
</gene>
<organism evidence="11 12">
    <name type="scientific">Dufourea novaeangliae</name>
    <name type="common">Sweat bee</name>
    <dbReference type="NCBI Taxonomy" id="178035"/>
    <lineage>
        <taxon>Eukaryota</taxon>
        <taxon>Metazoa</taxon>
        <taxon>Ecdysozoa</taxon>
        <taxon>Arthropoda</taxon>
        <taxon>Hexapoda</taxon>
        <taxon>Insecta</taxon>
        <taxon>Pterygota</taxon>
        <taxon>Neoptera</taxon>
        <taxon>Endopterygota</taxon>
        <taxon>Hymenoptera</taxon>
        <taxon>Apocrita</taxon>
        <taxon>Aculeata</taxon>
        <taxon>Apoidea</taxon>
        <taxon>Anthophila</taxon>
        <taxon>Halictidae</taxon>
        <taxon>Rophitinae</taxon>
        <taxon>Dufourea</taxon>
    </lineage>
</organism>
<dbReference type="PANTHER" id="PTHR11504">
    <property type="entry name" value="CYTOCHROME C OXIDASE POLYPEPTIDE VIA"/>
    <property type="match status" value="1"/>
</dbReference>
<comment type="similarity">
    <text evidence="3 10">Belongs to the cytochrome c oxidase subunit 6A family.</text>
</comment>
<dbReference type="FunFam" id="4.10.95.10:FF:000001">
    <property type="entry name" value="Cytochrome c oxidase subunit 6A, mitochondrial"/>
    <property type="match status" value="1"/>
</dbReference>
<evidence type="ECO:0000256" key="3">
    <source>
        <dbReference type="ARBA" id="ARBA00005553"/>
    </source>
</evidence>
<dbReference type="AlphaFoldDB" id="A0A154PFS0"/>
<accession>A0A154PFS0</accession>
<evidence type="ECO:0000256" key="1">
    <source>
        <dbReference type="ARBA" id="ARBA00004434"/>
    </source>
</evidence>
<evidence type="ECO:0000256" key="10">
    <source>
        <dbReference type="RuleBase" id="RU004396"/>
    </source>
</evidence>
<name>A0A154PFS0_DUFNO</name>
<dbReference type="OrthoDB" id="5947505at2759"/>
<dbReference type="GO" id="GO:0005743">
    <property type="term" value="C:mitochondrial inner membrane"/>
    <property type="evidence" value="ECO:0007669"/>
    <property type="project" value="UniProtKB-SubCell"/>
</dbReference>
<keyword evidence="9" id="KW-0472">Membrane</keyword>
<keyword evidence="4" id="KW-0812">Transmembrane</keyword>
<dbReference type="InterPro" id="IPR001349">
    <property type="entry name" value="Cyt_c_oxidase_su6a"/>
</dbReference>
<sequence>MARLRHLGQFGQMFKRTETTVVQTVEQRSHSTGEGAIKLWRNLTLFGAVPAILLSTINCYINHINHKEERPEPIPYPYMKIMNKRFPWGDGKHSLFHNPKKNWIPGVGYEE</sequence>
<dbReference type="OMA" id="MWKTLTY"/>
<dbReference type="STRING" id="178035.A0A154PFS0"/>
<dbReference type="Proteomes" id="UP000076502">
    <property type="component" value="Unassembled WGS sequence"/>
</dbReference>
<evidence type="ECO:0000256" key="7">
    <source>
        <dbReference type="ARBA" id="ARBA00022989"/>
    </source>
</evidence>